<dbReference type="EMBL" id="JBHSSI010000047">
    <property type="protein sequence ID" value="MFC6260874.1"/>
    <property type="molecule type" value="Genomic_DNA"/>
</dbReference>
<comment type="caution">
    <text evidence="4">The sequence shown here is derived from an EMBL/GenBank/DDBJ whole genome shotgun (WGS) entry which is preliminary data.</text>
</comment>
<dbReference type="InterPro" id="IPR001647">
    <property type="entry name" value="HTH_TetR"/>
</dbReference>
<accession>A0ABW1TH99</accession>
<dbReference type="InterPro" id="IPR023772">
    <property type="entry name" value="DNA-bd_HTH_TetR-type_CS"/>
</dbReference>
<protein>
    <submittedName>
        <fullName evidence="4">TetR/AcrR family transcriptional regulator</fullName>
    </submittedName>
</protein>
<evidence type="ECO:0000259" key="3">
    <source>
        <dbReference type="PROSITE" id="PS50977"/>
    </source>
</evidence>
<evidence type="ECO:0000313" key="5">
    <source>
        <dbReference type="Proteomes" id="UP001596283"/>
    </source>
</evidence>
<name>A0ABW1TH99_9LACO</name>
<evidence type="ECO:0000256" key="2">
    <source>
        <dbReference type="PROSITE-ProRule" id="PRU00335"/>
    </source>
</evidence>
<evidence type="ECO:0000313" key="4">
    <source>
        <dbReference type="EMBL" id="MFC6260874.1"/>
    </source>
</evidence>
<dbReference type="PROSITE" id="PS01081">
    <property type="entry name" value="HTH_TETR_1"/>
    <property type="match status" value="1"/>
</dbReference>
<dbReference type="InterPro" id="IPR009057">
    <property type="entry name" value="Homeodomain-like_sf"/>
</dbReference>
<organism evidence="4 5">
    <name type="scientific">Levilactobacillus fujinensis</name>
    <dbReference type="NCBI Taxonomy" id="2486024"/>
    <lineage>
        <taxon>Bacteria</taxon>
        <taxon>Bacillati</taxon>
        <taxon>Bacillota</taxon>
        <taxon>Bacilli</taxon>
        <taxon>Lactobacillales</taxon>
        <taxon>Lactobacillaceae</taxon>
        <taxon>Levilactobacillus</taxon>
    </lineage>
</organism>
<reference evidence="5" key="1">
    <citation type="journal article" date="2019" name="Int. J. Syst. Evol. Microbiol.">
        <title>The Global Catalogue of Microorganisms (GCM) 10K type strain sequencing project: providing services to taxonomists for standard genome sequencing and annotation.</title>
        <authorList>
            <consortium name="The Broad Institute Genomics Platform"/>
            <consortium name="The Broad Institute Genome Sequencing Center for Infectious Disease"/>
            <person name="Wu L."/>
            <person name="Ma J."/>
        </authorList>
    </citation>
    <scope>NUCLEOTIDE SEQUENCE [LARGE SCALE GENOMIC DNA]</scope>
    <source>
        <strain evidence="5">CCM 8908</strain>
    </source>
</reference>
<feature type="domain" description="HTH tetR-type" evidence="3">
    <location>
        <begin position="1"/>
        <end position="61"/>
    </location>
</feature>
<keyword evidence="1 2" id="KW-0238">DNA-binding</keyword>
<proteinExistence type="predicted"/>
<dbReference type="PROSITE" id="PS50977">
    <property type="entry name" value="HTH_TETR_2"/>
    <property type="match status" value="1"/>
</dbReference>
<dbReference type="Pfam" id="PF00440">
    <property type="entry name" value="TetR_N"/>
    <property type="match status" value="1"/>
</dbReference>
<dbReference type="Gene3D" id="1.10.357.10">
    <property type="entry name" value="Tetracycline Repressor, domain 2"/>
    <property type="match status" value="1"/>
</dbReference>
<evidence type="ECO:0000256" key="1">
    <source>
        <dbReference type="ARBA" id="ARBA00023125"/>
    </source>
</evidence>
<dbReference type="RefSeq" id="WP_125687308.1">
    <property type="nucleotide sequence ID" value="NZ_JBHSSI010000047.1"/>
</dbReference>
<dbReference type="SUPFAM" id="SSF46689">
    <property type="entry name" value="Homeodomain-like"/>
    <property type="match status" value="1"/>
</dbReference>
<dbReference type="Proteomes" id="UP001596283">
    <property type="component" value="Unassembled WGS sequence"/>
</dbReference>
<keyword evidence="5" id="KW-1185">Reference proteome</keyword>
<sequence>MIDQKELTVKLNHVILIKGFQTLSMSKLAADVNVSRASLYLYFKNKDEIVQAVVARHLQFIAEHPVPRHFAPATFLPIWLDSLLLMGSTTETFTAELKKAYPALYQQFTGAYRVYFGQLEVYVDQAQQANFIVKELPADYVLFQAEALVQTVLQRVQRHRLTLNRAEAYLAATLRFQLIGLLVPAVQEQLDMKQIEDFKATILREFRATYALIA</sequence>
<feature type="DNA-binding region" description="H-T-H motif" evidence="2">
    <location>
        <begin position="24"/>
        <end position="43"/>
    </location>
</feature>
<gene>
    <name evidence="4" type="ORF">ACFP1C_07990</name>
</gene>